<evidence type="ECO:0000313" key="2">
    <source>
        <dbReference type="EMBL" id="RAI55241.1"/>
    </source>
</evidence>
<evidence type="ECO:0000256" key="1">
    <source>
        <dbReference type="SAM" id="SignalP"/>
    </source>
</evidence>
<reference evidence="3" key="1">
    <citation type="submission" date="2018-06" db="EMBL/GenBank/DDBJ databases">
        <authorList>
            <person name="Khan S.A."/>
        </authorList>
    </citation>
    <scope>NUCLEOTIDE SEQUENCE [LARGE SCALE GENOMIC DNA]</scope>
    <source>
        <strain evidence="3">DB-1506</strain>
    </source>
</reference>
<name>A0A327LWP7_9PROT</name>
<keyword evidence="3" id="KW-1185">Reference proteome</keyword>
<keyword evidence="1" id="KW-0732">Signal</keyword>
<dbReference type="PROSITE" id="PS51257">
    <property type="entry name" value="PROKAR_LIPOPROTEIN"/>
    <property type="match status" value="1"/>
</dbReference>
<comment type="caution">
    <text evidence="2">The sequence shown here is derived from an EMBL/GenBank/DDBJ whole genome shotgun (WGS) entry which is preliminary data.</text>
</comment>
<accession>A0A327LWP7</accession>
<organism evidence="2 3">
    <name type="scientific">Roseicella frigidaeris</name>
    <dbReference type="NCBI Taxonomy" id="2230885"/>
    <lineage>
        <taxon>Bacteria</taxon>
        <taxon>Pseudomonadati</taxon>
        <taxon>Pseudomonadota</taxon>
        <taxon>Alphaproteobacteria</taxon>
        <taxon>Acetobacterales</taxon>
        <taxon>Roseomonadaceae</taxon>
        <taxon>Roseicella</taxon>
    </lineage>
</organism>
<proteinExistence type="predicted"/>
<dbReference type="EMBL" id="QLIX01000035">
    <property type="protein sequence ID" value="RAI55241.1"/>
    <property type="molecule type" value="Genomic_DNA"/>
</dbReference>
<evidence type="ECO:0008006" key="4">
    <source>
        <dbReference type="Google" id="ProtNLM"/>
    </source>
</evidence>
<dbReference type="Proteomes" id="UP000249065">
    <property type="component" value="Unassembled WGS sequence"/>
</dbReference>
<evidence type="ECO:0000313" key="3">
    <source>
        <dbReference type="Proteomes" id="UP000249065"/>
    </source>
</evidence>
<dbReference type="AlphaFoldDB" id="A0A327LWP7"/>
<gene>
    <name evidence="2" type="ORF">DOO78_24635</name>
</gene>
<feature type="signal peptide" evidence="1">
    <location>
        <begin position="1"/>
        <end position="25"/>
    </location>
</feature>
<feature type="chain" id="PRO_5016345244" description="Lipoprotein" evidence="1">
    <location>
        <begin position="26"/>
        <end position="163"/>
    </location>
</feature>
<sequence>MPPRRIAVVRTASAALSALLLGACATPPDLRARPPVAVLEVRTSAARLASCLADAYAADPFRLEVDPTGRGARITAYGTPGRLAPWRRRPRFEIEIADTGPGTADVVLRAAPTLLGPEAEVARLRRRVDACADAAFGGTFRSIAGAPRGASASCSAHWAGGIS</sequence>
<protein>
    <recommendedName>
        <fullName evidence="4">Lipoprotein</fullName>
    </recommendedName>
</protein>